<accession>A0A420HQT1</accession>
<comment type="caution">
    <text evidence="1">The sequence shown here is derived from an EMBL/GenBank/DDBJ whole genome shotgun (WGS) entry which is preliminary data.</text>
</comment>
<protein>
    <submittedName>
        <fullName evidence="1">Uncharacterized protein</fullName>
    </submittedName>
</protein>
<sequence>MRQHFFHESIGMTMYTNIKESLRPNHDVHIGADNIEINIEERPLIAQDSIMIDNLIVILPQIENIEAQNPLELREADESLSIRNRQALTDEEPFLILSHSDTPEYKTHMQAKQVVQHVHNPNNEIVDGENEARLPTEDKVESQRNEFTIEDATSSRHEDVSRELSVLETTLLRRLPIWLSPLPTNRPIPAAYVSR</sequence>
<dbReference type="EMBL" id="MCFK01005748">
    <property type="protein sequence ID" value="RKF59772.1"/>
    <property type="molecule type" value="Genomic_DNA"/>
</dbReference>
<dbReference type="Proteomes" id="UP000286134">
    <property type="component" value="Unassembled WGS sequence"/>
</dbReference>
<name>A0A420HQT1_9PEZI</name>
<reference evidence="1 2" key="1">
    <citation type="journal article" date="2018" name="BMC Genomics">
        <title>Comparative genome analyses reveal sequence features reflecting distinct modes of host-adaptation between dicot and monocot powdery mildew.</title>
        <authorList>
            <person name="Wu Y."/>
            <person name="Ma X."/>
            <person name="Pan Z."/>
            <person name="Kale S.D."/>
            <person name="Song Y."/>
            <person name="King H."/>
            <person name="Zhang Q."/>
            <person name="Presley C."/>
            <person name="Deng X."/>
            <person name="Wei C.I."/>
            <person name="Xiao S."/>
        </authorList>
    </citation>
    <scope>NUCLEOTIDE SEQUENCE [LARGE SCALE GENOMIC DNA]</scope>
    <source>
        <strain evidence="1">UMSG2</strain>
    </source>
</reference>
<dbReference type="AlphaFoldDB" id="A0A420HQT1"/>
<keyword evidence="2" id="KW-1185">Reference proteome</keyword>
<feature type="non-terminal residue" evidence="1">
    <location>
        <position position="195"/>
    </location>
</feature>
<organism evidence="1 2">
    <name type="scientific">Erysiphe neolycopersici</name>
    <dbReference type="NCBI Taxonomy" id="212602"/>
    <lineage>
        <taxon>Eukaryota</taxon>
        <taxon>Fungi</taxon>
        <taxon>Dikarya</taxon>
        <taxon>Ascomycota</taxon>
        <taxon>Pezizomycotina</taxon>
        <taxon>Leotiomycetes</taxon>
        <taxon>Erysiphales</taxon>
        <taxon>Erysiphaceae</taxon>
        <taxon>Erysiphe</taxon>
    </lineage>
</organism>
<dbReference type="OrthoDB" id="10603331at2759"/>
<gene>
    <name evidence="1" type="ORF">OnM2_057058</name>
</gene>
<evidence type="ECO:0000313" key="1">
    <source>
        <dbReference type="EMBL" id="RKF59772.1"/>
    </source>
</evidence>
<proteinExistence type="predicted"/>
<evidence type="ECO:0000313" key="2">
    <source>
        <dbReference type="Proteomes" id="UP000286134"/>
    </source>
</evidence>